<gene>
    <name evidence="1" type="ORF">QPX23_09525</name>
    <name evidence="2" type="ORF">QPX42_02765</name>
</gene>
<evidence type="ECO:0000313" key="1">
    <source>
        <dbReference type="EMBL" id="MDK4290949.1"/>
    </source>
</evidence>
<accession>A0AAP4F4Q3</accession>
<reference evidence="2 4" key="1">
    <citation type="submission" date="2023-05" db="EMBL/GenBank/DDBJ databases">
        <title>Metabolic capabilities are highly conserved among human nasal-associated Corynebacterium species in pangenomic analyses.</title>
        <authorList>
            <person name="Tran T.H."/>
            <person name="Roberts A.Q."/>
            <person name="Escapa I.F."/>
            <person name="Gao W."/>
            <person name="Conlan S."/>
            <person name="Kong H."/>
            <person name="Segre J.A."/>
            <person name="Kelly M.S."/>
            <person name="Lemon K.P."/>
        </authorList>
    </citation>
    <scope>NUCLEOTIDE SEQUENCE</scope>
    <source>
        <strain evidence="2">KPL2773</strain>
        <strain evidence="1 4">KPL3772</strain>
    </source>
</reference>
<evidence type="ECO:0000313" key="2">
    <source>
        <dbReference type="EMBL" id="MDK4306476.1"/>
    </source>
</evidence>
<comment type="caution">
    <text evidence="2">The sequence shown here is derived from an EMBL/GenBank/DDBJ whole genome shotgun (WGS) entry which is preliminary data.</text>
</comment>
<dbReference type="AlphaFoldDB" id="A0AAP4F4Q3"/>
<evidence type="ECO:0000313" key="4">
    <source>
        <dbReference type="Proteomes" id="UP001239759"/>
    </source>
</evidence>
<sequence>MASSTTPAAWEQPASWEDAESWDEAIFSDENNQDFLDELVDLDDEDVVESVRDACLLAAGNNANNVEISNGYAAATIAAIWSGAPFFAGEIVSAYPFVRELVGSSDEQLTEAAAELLGELDVDFDLDPFLEALS</sequence>
<dbReference type="GeneID" id="42781743"/>
<dbReference type="EMBL" id="JASNUQ010000019">
    <property type="protein sequence ID" value="MDK4290949.1"/>
    <property type="molecule type" value="Genomic_DNA"/>
</dbReference>
<protein>
    <submittedName>
        <fullName evidence="2">Uncharacterized protein</fullName>
    </submittedName>
</protein>
<proteinExistence type="predicted"/>
<organism evidence="2 3">
    <name type="scientific">Corynebacterium pseudodiphtheriticum</name>
    <dbReference type="NCBI Taxonomy" id="37637"/>
    <lineage>
        <taxon>Bacteria</taxon>
        <taxon>Bacillati</taxon>
        <taxon>Actinomycetota</taxon>
        <taxon>Actinomycetes</taxon>
        <taxon>Mycobacteriales</taxon>
        <taxon>Corynebacteriaceae</taxon>
        <taxon>Corynebacterium</taxon>
    </lineage>
</organism>
<dbReference type="EMBL" id="JASNVH010000003">
    <property type="protein sequence ID" value="MDK4306476.1"/>
    <property type="molecule type" value="Genomic_DNA"/>
</dbReference>
<dbReference type="RefSeq" id="WP_021353652.1">
    <property type="nucleotide sequence ID" value="NZ_CP051667.1"/>
</dbReference>
<keyword evidence="4" id="KW-1185">Reference proteome</keyword>
<dbReference type="Proteomes" id="UP001239759">
    <property type="component" value="Unassembled WGS sequence"/>
</dbReference>
<evidence type="ECO:0000313" key="3">
    <source>
        <dbReference type="Proteomes" id="UP001224412"/>
    </source>
</evidence>
<name>A0AAP4F4Q3_9CORY</name>
<dbReference type="Proteomes" id="UP001224412">
    <property type="component" value="Unassembled WGS sequence"/>
</dbReference>